<evidence type="ECO:0000313" key="2">
    <source>
        <dbReference type="Proteomes" id="UP000663824"/>
    </source>
</evidence>
<dbReference type="EMBL" id="CAJNRE010011506">
    <property type="protein sequence ID" value="CAF2102007.1"/>
    <property type="molecule type" value="Genomic_DNA"/>
</dbReference>
<dbReference type="PANTHER" id="PTHR34305">
    <property type="entry name" value="EXPRESSED PROTEIN"/>
    <property type="match status" value="1"/>
</dbReference>
<protein>
    <recommendedName>
        <fullName evidence="3">CxC5 like cysteine cluster associated with KDZ domain-containing protein</fullName>
    </recommendedName>
</protein>
<gene>
    <name evidence="1" type="ORF">MBJ925_LOCUS22443</name>
</gene>
<proteinExistence type="predicted"/>
<comment type="caution">
    <text evidence="1">The sequence shown here is derived from an EMBL/GenBank/DDBJ whole genome shotgun (WGS) entry which is preliminary data.</text>
</comment>
<reference evidence="1" key="1">
    <citation type="submission" date="2021-02" db="EMBL/GenBank/DDBJ databases">
        <authorList>
            <person name="Nowell W R."/>
        </authorList>
    </citation>
    <scope>NUCLEOTIDE SEQUENCE</scope>
</reference>
<organism evidence="1 2">
    <name type="scientific">Rotaria magnacalcarata</name>
    <dbReference type="NCBI Taxonomy" id="392030"/>
    <lineage>
        <taxon>Eukaryota</taxon>
        <taxon>Metazoa</taxon>
        <taxon>Spiralia</taxon>
        <taxon>Gnathifera</taxon>
        <taxon>Rotifera</taxon>
        <taxon>Eurotatoria</taxon>
        <taxon>Bdelloidea</taxon>
        <taxon>Philodinida</taxon>
        <taxon>Philodinidae</taxon>
        <taxon>Rotaria</taxon>
    </lineage>
</organism>
<evidence type="ECO:0008006" key="3">
    <source>
        <dbReference type="Google" id="ProtNLM"/>
    </source>
</evidence>
<accession>A0A816TXF6</accession>
<dbReference type="Proteomes" id="UP000663824">
    <property type="component" value="Unassembled WGS sequence"/>
</dbReference>
<name>A0A816TXF6_9BILA</name>
<dbReference type="AlphaFoldDB" id="A0A816TXF6"/>
<sequence>MASNFTLINNDEIYIITLHRTFKINVIHLVNDLNNRIDKCISTRVKDICIIVNSVFNTNYTETTINEIIIRLDNGEMNNLFHTYDVEHLVANYISSPVIVTEAALLCLKPFTNICINCKKCLKIKFNRSIDVYGIDEIIKAGVYTSFCKECHYAYWPSYYEKTYSSQRFVTPESIYDQEYIYFGGKKGYSVKLLTHFTSLFLRLYTGFENFQYAFNLSIKKYCVLASDKESVNEIFTEINRECFSSIWYIYQLCLFTFFMSDTHRFEIPTSLSDASIYQFFDKNFDTWYKCFVKHWSTHHLTHPCRAKDAEINGCMLAFVIDGMQKVARPICKNKNKCITTEEFPDFLYIGCGNTPKSKTGLCETCQQQRILSDNETCLTTNDDNGIYDDPTTGCNVSREDRFVDVDKKISQGIIYTISPCGVIIGFDELYRSESCFMTLWHLFKIIRLIDVYNYKYLPSIIIYDNACSLFIYFWNRYKNNEINRRIVKTPSSEFVSKCSFFIDRFHQPNHRRPMCQKDRNIDFKTNSETTKKINTEAAEQRNSVLKQYQNALSSYSGQKVRVAYLILFHLMNCERNTCDNQFEYNRRYATKVPSNVSSTNDFSDKFSKVEYTTSPVLISPSAIATSFSKIDAMNAFHRLRILYNKPPTSYDPLQQLDLSLRCNSISNRPLRPQVLDRYKILIEKAKTDFILIRFMSMETVLDQYRKTLNIETNEMLRHHHHHNAIDKKMTSVLLHIIDQRTNLIKEKMKIISDFHINYYFRHHYGYIEDIRKGKIKDIQRIGFSSNLIIDSYMPSVSLTQQQLQLLNRGPTYVAPYQLHSLSSMNAFLTTHYLSLERQLKSLFQKYRIDSSQSIMIEKKIKDEFQSSFVTVNVSLDIRQRAFYERQLIQSIQQLLNINDLVLCRMADHTNQFYLTTKHHFEEKCLEFMSKHHDNYEILYSLTEHNQQQIRYELDNKIYRMNTKLEHLFRQSKISDKIYKKLYVKLDEIRLGYLYFLPQISSDHLDFNVKPMFSMYQSLTWKLAEFLYELIQPVVISLLQPTMINNESDFIQRLYRYCTLERRLRSTTFFARIKITNFYTMFSNQSVVNRVGYILTKHCSNNPIENLSIVTIEGLIELIFSNHLFYYQENIYSFIHGLPNSMRLSDLLLSICLYYWQTKIIDDHRLKSELFVRYKDDIFFTCNHSENDLHTFLHKIKETYDDEISYEYILRSFY</sequence>
<dbReference type="PANTHER" id="PTHR34305:SF1">
    <property type="entry name" value="SWIM-TYPE DOMAIN-CONTAINING PROTEIN"/>
    <property type="match status" value="1"/>
</dbReference>
<evidence type="ECO:0000313" key="1">
    <source>
        <dbReference type="EMBL" id="CAF2102007.1"/>
    </source>
</evidence>